<evidence type="ECO:0000313" key="2">
    <source>
        <dbReference type="EnsemblFungi" id="MAPG_00746T0"/>
    </source>
</evidence>
<sequence length="150" mass="17335">MKNLDRRRWDSKHLFLRQLALYPFRKKPEFVSVSVMPILKDRNDPSAGLQWANASEEALIKKSIKKALAPISPRDIKVECVRLEDSPNPVVHEPWVTWVWVVTTKELLSFQQAMAVSWRGLLTFYASIPNRRMILPVLNVDAGLPEQPDF</sequence>
<reference evidence="2" key="4">
    <citation type="journal article" date="2015" name="G3 (Bethesda)">
        <title>Genome sequences of three phytopathogenic species of the Magnaporthaceae family of fungi.</title>
        <authorList>
            <person name="Okagaki L.H."/>
            <person name="Nunes C.C."/>
            <person name="Sailsbery J."/>
            <person name="Clay B."/>
            <person name="Brown D."/>
            <person name="John T."/>
            <person name="Oh Y."/>
            <person name="Young N."/>
            <person name="Fitzgerald M."/>
            <person name="Haas B.J."/>
            <person name="Zeng Q."/>
            <person name="Young S."/>
            <person name="Adiconis X."/>
            <person name="Fan L."/>
            <person name="Levin J.Z."/>
            <person name="Mitchell T.K."/>
            <person name="Okubara P.A."/>
            <person name="Farman M.L."/>
            <person name="Kohn L.M."/>
            <person name="Birren B."/>
            <person name="Ma L.-J."/>
            <person name="Dean R.A."/>
        </authorList>
    </citation>
    <scope>NUCLEOTIDE SEQUENCE</scope>
    <source>
        <strain evidence="2">ATCC 64411 / 73-15</strain>
    </source>
</reference>
<reference evidence="3" key="2">
    <citation type="submission" date="2010-05" db="EMBL/GenBank/DDBJ databases">
        <title>The genome sequence of Magnaporthe poae strain ATCC 64411.</title>
        <authorList>
            <person name="Ma L.-J."/>
            <person name="Dead R."/>
            <person name="Young S."/>
            <person name="Zeng Q."/>
            <person name="Koehrsen M."/>
            <person name="Alvarado L."/>
            <person name="Berlin A."/>
            <person name="Chapman S.B."/>
            <person name="Chen Z."/>
            <person name="Freedman E."/>
            <person name="Gellesch M."/>
            <person name="Goldberg J."/>
            <person name="Griggs A."/>
            <person name="Gujja S."/>
            <person name="Heilman E.R."/>
            <person name="Heiman D."/>
            <person name="Hepburn T."/>
            <person name="Howarth C."/>
            <person name="Jen D."/>
            <person name="Larson L."/>
            <person name="Mehta T."/>
            <person name="Neiman D."/>
            <person name="Pearson M."/>
            <person name="Roberts A."/>
            <person name="Saif S."/>
            <person name="Shea T."/>
            <person name="Shenoy N."/>
            <person name="Sisk P."/>
            <person name="Stolte C."/>
            <person name="Sykes S."/>
            <person name="Walk T."/>
            <person name="White J."/>
            <person name="Yandava C."/>
            <person name="Haas B."/>
            <person name="Nusbaum C."/>
            <person name="Birren B."/>
        </authorList>
    </citation>
    <scope>NUCLEOTIDE SEQUENCE [LARGE SCALE GENOMIC DNA]</scope>
    <source>
        <strain evidence="3">ATCC 64411 / 73-15</strain>
    </source>
</reference>
<reference evidence="1" key="1">
    <citation type="submission" date="2010-05" db="EMBL/GenBank/DDBJ databases">
        <title>The Genome Sequence of Magnaporthe poae strain ATCC 64411.</title>
        <authorList>
            <consortium name="The Broad Institute Genome Sequencing Platform"/>
            <consortium name="Broad Institute Genome Sequencing Center for Infectious Disease"/>
            <person name="Ma L.-J."/>
            <person name="Dead R."/>
            <person name="Young S."/>
            <person name="Zeng Q."/>
            <person name="Koehrsen M."/>
            <person name="Alvarado L."/>
            <person name="Berlin A."/>
            <person name="Chapman S.B."/>
            <person name="Chen Z."/>
            <person name="Freedman E."/>
            <person name="Gellesch M."/>
            <person name="Goldberg J."/>
            <person name="Griggs A."/>
            <person name="Gujja S."/>
            <person name="Heilman E.R."/>
            <person name="Heiman D."/>
            <person name="Hepburn T."/>
            <person name="Howarth C."/>
            <person name="Jen D."/>
            <person name="Larson L."/>
            <person name="Mehta T."/>
            <person name="Neiman D."/>
            <person name="Pearson M."/>
            <person name="Roberts A."/>
            <person name="Saif S."/>
            <person name="Shea T."/>
            <person name="Shenoy N."/>
            <person name="Sisk P."/>
            <person name="Stolte C."/>
            <person name="Sykes S."/>
            <person name="Walk T."/>
            <person name="White J."/>
            <person name="Yandava C."/>
            <person name="Haas B."/>
            <person name="Nusbaum C."/>
            <person name="Birren B."/>
        </authorList>
    </citation>
    <scope>NUCLEOTIDE SEQUENCE</scope>
    <source>
        <strain evidence="1">ATCC 64411</strain>
    </source>
</reference>
<dbReference type="Proteomes" id="UP000011715">
    <property type="component" value="Unassembled WGS sequence"/>
</dbReference>
<keyword evidence="3" id="KW-1185">Reference proteome</keyword>
<dbReference type="VEuPathDB" id="FungiDB:MAPG_00746"/>
<proteinExistence type="predicted"/>
<dbReference type="AlphaFoldDB" id="A0A0C4DLV0"/>
<dbReference type="EnsemblFungi" id="MAPG_00746T0">
    <property type="protein sequence ID" value="MAPG_00746T0"/>
    <property type="gene ID" value="MAPG_00746"/>
</dbReference>
<gene>
    <name evidence="1" type="ORF">MAPG_00746</name>
</gene>
<reference evidence="2" key="5">
    <citation type="submission" date="2015-06" db="UniProtKB">
        <authorList>
            <consortium name="EnsemblFungi"/>
        </authorList>
    </citation>
    <scope>IDENTIFICATION</scope>
    <source>
        <strain evidence="2">ATCC 64411</strain>
    </source>
</reference>
<evidence type="ECO:0000313" key="3">
    <source>
        <dbReference type="Proteomes" id="UP000011715"/>
    </source>
</evidence>
<dbReference type="EMBL" id="GL876966">
    <property type="protein sequence ID" value="KLU81661.1"/>
    <property type="molecule type" value="Genomic_DNA"/>
</dbReference>
<name>A0A0C4DLV0_MAGP6</name>
<reference evidence="1" key="3">
    <citation type="submission" date="2011-03" db="EMBL/GenBank/DDBJ databases">
        <title>Annotation of Magnaporthe poae ATCC 64411.</title>
        <authorList>
            <person name="Ma L.-J."/>
            <person name="Dead R."/>
            <person name="Young S.K."/>
            <person name="Zeng Q."/>
            <person name="Gargeya S."/>
            <person name="Fitzgerald M."/>
            <person name="Haas B."/>
            <person name="Abouelleil A."/>
            <person name="Alvarado L."/>
            <person name="Arachchi H.M."/>
            <person name="Berlin A."/>
            <person name="Brown A."/>
            <person name="Chapman S.B."/>
            <person name="Chen Z."/>
            <person name="Dunbar C."/>
            <person name="Freedman E."/>
            <person name="Gearin G."/>
            <person name="Gellesch M."/>
            <person name="Goldberg J."/>
            <person name="Griggs A."/>
            <person name="Gujja S."/>
            <person name="Heiman D."/>
            <person name="Howarth C."/>
            <person name="Larson L."/>
            <person name="Lui A."/>
            <person name="MacDonald P.J.P."/>
            <person name="Mehta T."/>
            <person name="Montmayeur A."/>
            <person name="Murphy C."/>
            <person name="Neiman D."/>
            <person name="Pearson M."/>
            <person name="Priest M."/>
            <person name="Roberts A."/>
            <person name="Saif S."/>
            <person name="Shea T."/>
            <person name="Shenoy N."/>
            <person name="Sisk P."/>
            <person name="Stolte C."/>
            <person name="Sykes S."/>
            <person name="Yandava C."/>
            <person name="Wortman J."/>
            <person name="Nusbaum C."/>
            <person name="Birren B."/>
        </authorList>
    </citation>
    <scope>NUCLEOTIDE SEQUENCE</scope>
    <source>
        <strain evidence="1">ATCC 64411</strain>
    </source>
</reference>
<evidence type="ECO:0000313" key="1">
    <source>
        <dbReference type="EMBL" id="KLU81661.1"/>
    </source>
</evidence>
<dbReference type="EMBL" id="ADBL01000171">
    <property type="status" value="NOT_ANNOTATED_CDS"/>
    <property type="molecule type" value="Genomic_DNA"/>
</dbReference>
<organism evidence="2 3">
    <name type="scientific">Magnaporthiopsis poae (strain ATCC 64411 / 73-15)</name>
    <name type="common">Kentucky bluegrass fungus</name>
    <name type="synonym">Magnaporthe poae</name>
    <dbReference type="NCBI Taxonomy" id="644358"/>
    <lineage>
        <taxon>Eukaryota</taxon>
        <taxon>Fungi</taxon>
        <taxon>Dikarya</taxon>
        <taxon>Ascomycota</taxon>
        <taxon>Pezizomycotina</taxon>
        <taxon>Sordariomycetes</taxon>
        <taxon>Sordariomycetidae</taxon>
        <taxon>Magnaporthales</taxon>
        <taxon>Magnaporthaceae</taxon>
        <taxon>Magnaporthiopsis</taxon>
    </lineage>
</organism>
<accession>A0A0C4DLV0</accession>
<protein>
    <submittedName>
        <fullName evidence="1 2">Uncharacterized protein</fullName>
    </submittedName>
</protein>